<keyword evidence="3" id="KW-1185">Reference proteome</keyword>
<name>A0A0E9MQ20_9SPHN</name>
<accession>A0A0E9MQ20</accession>
<dbReference type="InterPro" id="IPR004360">
    <property type="entry name" value="Glyas_Fos-R_dOase_dom"/>
</dbReference>
<evidence type="ECO:0000313" key="2">
    <source>
        <dbReference type="EMBL" id="GAO39521.1"/>
    </source>
</evidence>
<dbReference type="CDD" id="cd07262">
    <property type="entry name" value="VOC_like"/>
    <property type="match status" value="1"/>
</dbReference>
<dbReference type="RefSeq" id="WP_046348349.1">
    <property type="nucleotide sequence ID" value="NZ_BBWU01000033.1"/>
</dbReference>
<feature type="domain" description="VOC" evidence="1">
    <location>
        <begin position="1"/>
        <end position="123"/>
    </location>
</feature>
<evidence type="ECO:0000313" key="3">
    <source>
        <dbReference type="Proteomes" id="UP000033202"/>
    </source>
</evidence>
<dbReference type="AlphaFoldDB" id="A0A0E9MQ20"/>
<dbReference type="PANTHER" id="PTHR35006">
    <property type="entry name" value="GLYOXALASE FAMILY PROTEIN (AFU_ORTHOLOGUE AFUA_5G14830)"/>
    <property type="match status" value="1"/>
</dbReference>
<dbReference type="EMBL" id="BBWU01000033">
    <property type="protein sequence ID" value="GAO39521.1"/>
    <property type="molecule type" value="Genomic_DNA"/>
</dbReference>
<dbReference type="OrthoDB" id="9807407at2"/>
<comment type="caution">
    <text evidence="2">The sequence shown here is derived from an EMBL/GenBank/DDBJ whole genome shotgun (WGS) entry which is preliminary data.</text>
</comment>
<dbReference type="PANTHER" id="PTHR35006:SF1">
    <property type="entry name" value="BLL2941 PROTEIN"/>
    <property type="match status" value="1"/>
</dbReference>
<organism evidence="2 3">
    <name type="scientific">Sphingomonas changbaiensis NBRC 104936</name>
    <dbReference type="NCBI Taxonomy" id="1219043"/>
    <lineage>
        <taxon>Bacteria</taxon>
        <taxon>Pseudomonadati</taxon>
        <taxon>Pseudomonadota</taxon>
        <taxon>Alphaproteobacteria</taxon>
        <taxon>Sphingomonadales</taxon>
        <taxon>Sphingomonadaceae</taxon>
        <taxon>Sphingomonas</taxon>
    </lineage>
</organism>
<protein>
    <recommendedName>
        <fullName evidence="1">VOC domain-containing protein</fullName>
    </recommendedName>
</protein>
<dbReference type="InterPro" id="IPR029068">
    <property type="entry name" value="Glyas_Bleomycin-R_OHBP_Dase"/>
</dbReference>
<evidence type="ECO:0000259" key="1">
    <source>
        <dbReference type="PROSITE" id="PS51819"/>
    </source>
</evidence>
<proteinExistence type="predicted"/>
<dbReference type="Gene3D" id="3.10.180.10">
    <property type="entry name" value="2,3-Dihydroxybiphenyl 1,2-Dioxygenase, domain 1"/>
    <property type="match status" value="1"/>
</dbReference>
<dbReference type="STRING" id="1219043.SCH01S_33_00080"/>
<gene>
    <name evidence="2" type="ORF">SCH01S_33_00080</name>
</gene>
<dbReference type="InterPro" id="IPR037523">
    <property type="entry name" value="VOC_core"/>
</dbReference>
<dbReference type="Proteomes" id="UP000033202">
    <property type="component" value="Unassembled WGS sequence"/>
</dbReference>
<dbReference type="Pfam" id="PF00903">
    <property type="entry name" value="Glyoxalase"/>
    <property type="match status" value="1"/>
</dbReference>
<reference evidence="2 3" key="1">
    <citation type="submission" date="2015-04" db="EMBL/GenBank/DDBJ databases">
        <title>Whole genome shotgun sequence of Sphingomonas changbaiensis NBRC 104936.</title>
        <authorList>
            <person name="Katano-Makiyama Y."/>
            <person name="Hosoyama A."/>
            <person name="Hashimoto M."/>
            <person name="Noguchi M."/>
            <person name="Tsuchikane K."/>
            <person name="Ohji S."/>
            <person name="Yamazoe A."/>
            <person name="Ichikawa N."/>
            <person name="Kimura A."/>
            <person name="Fujita N."/>
        </authorList>
    </citation>
    <scope>NUCLEOTIDE SEQUENCE [LARGE SCALE GENOMIC DNA]</scope>
    <source>
        <strain evidence="2 3">NBRC 104936</strain>
    </source>
</reference>
<dbReference type="PROSITE" id="PS51819">
    <property type="entry name" value="VOC"/>
    <property type="match status" value="1"/>
</dbReference>
<dbReference type="SUPFAM" id="SSF54593">
    <property type="entry name" value="Glyoxalase/Bleomycin resistance protein/Dihydroxybiphenyl dioxygenase"/>
    <property type="match status" value="1"/>
</dbReference>
<sequence length="127" mass="13539">MFSHVTLGSNDLERARRFYSAVMATLGLTEPFEMKDAIVYGDLTGAKLFIVPPFDGQAATNGNGTHVALLAASRAMVDAFHAAALANGGSDEGAPGLRPHYHANYYGAYVRDPDGNKLQAVCHSRRG</sequence>